<protein>
    <submittedName>
        <fullName evidence="3">Uncharacterized protein</fullName>
    </submittedName>
</protein>
<gene>
    <name evidence="3" type="ORF">BANRA_00363</name>
</gene>
<dbReference type="Pfam" id="PF03235">
    <property type="entry name" value="GmrSD_N"/>
    <property type="match status" value="1"/>
</dbReference>
<dbReference type="PANTHER" id="PTHR35149:SF1">
    <property type="entry name" value="DUF5655 DOMAIN-CONTAINING PROTEIN"/>
    <property type="match status" value="1"/>
</dbReference>
<dbReference type="InterPro" id="IPR004919">
    <property type="entry name" value="GmrSD_N"/>
</dbReference>
<name>A0A3P5DIP3_ECOLX</name>
<evidence type="ECO:0000259" key="1">
    <source>
        <dbReference type="Pfam" id="PF03235"/>
    </source>
</evidence>
<dbReference type="EMBL" id="UWXJ01000001">
    <property type="protein sequence ID" value="VCY81739.1"/>
    <property type="molecule type" value="Genomic_DNA"/>
</dbReference>
<evidence type="ECO:0000259" key="2">
    <source>
        <dbReference type="Pfam" id="PF07510"/>
    </source>
</evidence>
<evidence type="ECO:0000313" key="3">
    <source>
        <dbReference type="EMBL" id="VCY81739.1"/>
    </source>
</evidence>
<proteinExistence type="predicted"/>
<feature type="domain" description="GmrSD restriction endonucleases N-terminal" evidence="1">
    <location>
        <begin position="13"/>
        <end position="58"/>
    </location>
</feature>
<dbReference type="Pfam" id="PF07510">
    <property type="entry name" value="GmrSD_C"/>
    <property type="match status" value="1"/>
</dbReference>
<sequence>MLRLSVDELKLLAKYILQNVYIVFVQTDDFASSFRLFNVLNSRGLPLSNADLLKNALFESASTHNKKSEQIESAWSQIEDMVGVRRLDKFLTLHKLSEKKDRDRVLQKGFEAFIENLQQQFDGDAIAMSLMLVNSAKNYTKILENDFEHPSIRRKIASLSNLGVDEWIPPVMAFMNRMARTEDFNLDDFSQFITAFEKVYMHGWLKKQIKSQREMVCYSALVAINNDMPFDSVINQINQHADNSGFIAALDEDLYEPRPNQVNLIKAILLRLDMEQQDESVIKTYTGRITIEHILPQALVNEYWINRFQPQEHVYWLHKIGNLTLISGSKILKHNTMILSKEIYL</sequence>
<dbReference type="InterPro" id="IPR011089">
    <property type="entry name" value="GmrSD_C"/>
</dbReference>
<feature type="domain" description="GmrSD restriction endonucleases C-terminal" evidence="2">
    <location>
        <begin position="250"/>
        <end position="329"/>
    </location>
</feature>
<reference evidence="3 4" key="1">
    <citation type="submission" date="2018-10" db="EMBL/GenBank/DDBJ databases">
        <authorList>
            <person name="Noll B N."/>
        </authorList>
    </citation>
    <scope>NUCLEOTIDE SEQUENCE [LARGE SCALE GENOMIC DNA]</scope>
    <source>
        <strain evidence="3">Ecoli022</strain>
    </source>
</reference>
<dbReference type="PANTHER" id="PTHR35149">
    <property type="entry name" value="SLL5132 PROTEIN"/>
    <property type="match status" value="1"/>
</dbReference>
<organism evidence="3 4">
    <name type="scientific">Escherichia coli</name>
    <dbReference type="NCBI Taxonomy" id="562"/>
    <lineage>
        <taxon>Bacteria</taxon>
        <taxon>Pseudomonadati</taxon>
        <taxon>Pseudomonadota</taxon>
        <taxon>Gammaproteobacteria</taxon>
        <taxon>Enterobacterales</taxon>
        <taxon>Enterobacteriaceae</taxon>
        <taxon>Escherichia</taxon>
    </lineage>
</organism>
<dbReference type="AlphaFoldDB" id="A0A3P5DIP3"/>
<evidence type="ECO:0000313" key="4">
    <source>
        <dbReference type="Proteomes" id="UP000281521"/>
    </source>
</evidence>
<accession>A0A3P5DIP3</accession>
<dbReference type="Proteomes" id="UP000281521">
    <property type="component" value="Unassembled WGS sequence"/>
</dbReference>